<dbReference type="SMART" id="SM01045">
    <property type="entry name" value="BURP"/>
    <property type="match status" value="1"/>
</dbReference>
<feature type="signal peptide" evidence="2">
    <location>
        <begin position="1"/>
        <end position="24"/>
    </location>
</feature>
<dbReference type="AlphaFoldDB" id="A0A922F185"/>
<organism evidence="4 5">
    <name type="scientific">Carya illinoinensis</name>
    <name type="common">Pecan</name>
    <dbReference type="NCBI Taxonomy" id="32201"/>
    <lineage>
        <taxon>Eukaryota</taxon>
        <taxon>Viridiplantae</taxon>
        <taxon>Streptophyta</taxon>
        <taxon>Embryophyta</taxon>
        <taxon>Tracheophyta</taxon>
        <taxon>Spermatophyta</taxon>
        <taxon>Magnoliopsida</taxon>
        <taxon>eudicotyledons</taxon>
        <taxon>Gunneridae</taxon>
        <taxon>Pentapetalae</taxon>
        <taxon>rosids</taxon>
        <taxon>fabids</taxon>
        <taxon>Fagales</taxon>
        <taxon>Juglandaceae</taxon>
        <taxon>Carya</taxon>
    </lineage>
</organism>
<dbReference type="InterPro" id="IPR004873">
    <property type="entry name" value="BURP_dom"/>
</dbReference>
<evidence type="ECO:0000313" key="4">
    <source>
        <dbReference type="EMBL" id="KAG6711600.1"/>
    </source>
</evidence>
<dbReference type="Pfam" id="PF03181">
    <property type="entry name" value="BURP"/>
    <property type="match status" value="1"/>
</dbReference>
<evidence type="ECO:0000256" key="1">
    <source>
        <dbReference type="SAM" id="MobiDB-lite"/>
    </source>
</evidence>
<keyword evidence="2" id="KW-0732">Signal</keyword>
<gene>
    <name evidence="4" type="ORF">I3842_05G062800</name>
</gene>
<dbReference type="Proteomes" id="UP000811246">
    <property type="component" value="Chromosome 5"/>
</dbReference>
<accession>A0A922F185</accession>
<evidence type="ECO:0000256" key="2">
    <source>
        <dbReference type="SAM" id="SignalP"/>
    </source>
</evidence>
<name>A0A922F185_CARIL</name>
<evidence type="ECO:0000313" key="5">
    <source>
        <dbReference type="Proteomes" id="UP000811246"/>
    </source>
</evidence>
<comment type="caution">
    <text evidence="4">The sequence shown here is derived from an EMBL/GenBank/DDBJ whole genome shotgun (WGS) entry which is preliminary data.</text>
</comment>
<dbReference type="PANTHER" id="PTHR31236">
    <property type="entry name" value="BURP DOMAIN PROTEIN USPL1-LIKE"/>
    <property type="match status" value="1"/>
</dbReference>
<proteinExistence type="predicted"/>
<feature type="chain" id="PRO_5037319408" description="BURP domain-containing protein" evidence="2">
    <location>
        <begin position="25"/>
        <end position="662"/>
    </location>
</feature>
<evidence type="ECO:0000259" key="3">
    <source>
        <dbReference type="PROSITE" id="PS51277"/>
    </source>
</evidence>
<feature type="domain" description="BURP" evidence="3">
    <location>
        <begin position="440"/>
        <end position="654"/>
    </location>
</feature>
<reference evidence="4" key="1">
    <citation type="submission" date="2021-01" db="EMBL/GenBank/DDBJ databases">
        <authorList>
            <person name="Lovell J.T."/>
            <person name="Bentley N."/>
            <person name="Bhattarai G."/>
            <person name="Jenkins J.W."/>
            <person name="Sreedasyam A."/>
            <person name="Alarcon Y."/>
            <person name="Bock C."/>
            <person name="Boston L."/>
            <person name="Carlson J."/>
            <person name="Cervantes K."/>
            <person name="Clermont K."/>
            <person name="Krom N."/>
            <person name="Kubenka K."/>
            <person name="Mamidi S."/>
            <person name="Mattison C."/>
            <person name="Monteros M."/>
            <person name="Pisani C."/>
            <person name="Plott C."/>
            <person name="Rajasekar S."/>
            <person name="Rhein H.S."/>
            <person name="Rohla C."/>
            <person name="Song M."/>
            <person name="Hilaire R.S."/>
            <person name="Shu S."/>
            <person name="Wells L."/>
            <person name="Wang X."/>
            <person name="Webber J."/>
            <person name="Heerema R.J."/>
            <person name="Klein P."/>
            <person name="Conner P."/>
            <person name="Grauke L."/>
            <person name="Grimwood J."/>
            <person name="Schmutz J."/>
            <person name="Randall J.J."/>
        </authorList>
    </citation>
    <scope>NUCLEOTIDE SEQUENCE</scope>
    <source>
        <tissue evidence="4">Leaf</tissue>
    </source>
</reference>
<dbReference type="PANTHER" id="PTHR31236:SF59">
    <property type="entry name" value="BURP DOMAIN PROTEIN"/>
    <property type="match status" value="1"/>
</dbReference>
<sequence length="662" mass="74338">MALRFAYGVLLFCLLLLRCDHISGARDVAKDSYKSAYGTKENLEDQSGYASGYAAAYRTQKDAKDSYESAYGTKENLEDQSGYASGYAAAYRTQKDTKDSYESAYGTKENLEDQSGYATGYAATYRTQKVAKDSHKSAYSSKKNLEDQSGYASGYAAAYQTQKVSKDSYESAYGSKENLKDQSGYASGYAAAYRTKKVAKDTNYITAYGTKDLDAKYAEMEDVPEDQTHANGGKDVDEQHLKQEEVANQKEMNQPYIAGYTSRRANYITAYRTRQDGEESYLAKYGTKEDLEDSGMKNKKQCGQIDNDVKDVADQNLQKVEVTQEKGMNQPYKAGYRNRQYEAGYGNRQYDAGYRNRQYEAGYRTRQDAKDNYIAGYTGKRDQGPYTAGYRSAQDVKELDYISAYGDGKDSKESGMEHENHMAAKPSSHMDRSEAFKSGFFTMDDLFVGKTMPLRFPIQEFPHFLPREEADSIPFSMAQLSNVLQLYSIPPGSPSARAMENTLQQCESLPIKGEIKHCATSLESMLGFVHNIMGSWPNLDVLTITHPTVATVSTQNYSVLRISEEIYAPKWVACHPLPYPYKVFYCHFIERSKIFKVLLGGENEHKVEAVAVCHMDTSEWDPDHILFRQLGIKPGSSSPICHFLPVYHLVWVPSPTPATASI</sequence>
<protein>
    <recommendedName>
        <fullName evidence="3">BURP domain-containing protein</fullName>
    </recommendedName>
</protein>
<dbReference type="InterPro" id="IPR044816">
    <property type="entry name" value="BURP"/>
</dbReference>
<feature type="region of interest" description="Disordered" evidence="1">
    <location>
        <begin position="408"/>
        <end position="429"/>
    </location>
</feature>
<dbReference type="PROSITE" id="PS51277">
    <property type="entry name" value="BURP"/>
    <property type="match status" value="1"/>
</dbReference>
<dbReference type="EMBL" id="CM031829">
    <property type="protein sequence ID" value="KAG6711600.1"/>
    <property type="molecule type" value="Genomic_DNA"/>
</dbReference>